<dbReference type="EMBL" id="JBHSBY010000129">
    <property type="protein sequence ID" value="MFC4197857.1"/>
    <property type="molecule type" value="Genomic_DNA"/>
</dbReference>
<dbReference type="RefSeq" id="WP_378961501.1">
    <property type="nucleotide sequence ID" value="NZ_JBHRXC010000016.1"/>
</dbReference>
<dbReference type="InterPro" id="IPR013022">
    <property type="entry name" value="Xyl_isomerase-like_TIM-brl"/>
</dbReference>
<evidence type="ECO:0000313" key="3">
    <source>
        <dbReference type="Proteomes" id="UP001595792"/>
    </source>
</evidence>
<name>A0ABV8NQF7_9SPHI</name>
<dbReference type="GO" id="GO:0016853">
    <property type="term" value="F:isomerase activity"/>
    <property type="evidence" value="ECO:0007669"/>
    <property type="project" value="UniProtKB-KW"/>
</dbReference>
<evidence type="ECO:0000259" key="1">
    <source>
        <dbReference type="Pfam" id="PF01261"/>
    </source>
</evidence>
<comment type="caution">
    <text evidence="2">The sequence shown here is derived from an EMBL/GenBank/DDBJ whole genome shotgun (WGS) entry which is preliminary data.</text>
</comment>
<dbReference type="Pfam" id="PF01261">
    <property type="entry name" value="AP_endonuc_2"/>
    <property type="match status" value="1"/>
</dbReference>
<reference evidence="3" key="1">
    <citation type="journal article" date="2019" name="Int. J. Syst. Evol. Microbiol.">
        <title>The Global Catalogue of Microorganisms (GCM) 10K type strain sequencing project: providing services to taxonomists for standard genome sequencing and annotation.</title>
        <authorList>
            <consortium name="The Broad Institute Genomics Platform"/>
            <consortium name="The Broad Institute Genome Sequencing Center for Infectious Disease"/>
            <person name="Wu L."/>
            <person name="Ma J."/>
        </authorList>
    </citation>
    <scope>NUCLEOTIDE SEQUENCE [LARGE SCALE GENOMIC DNA]</scope>
    <source>
        <strain evidence="3">CCM 8689</strain>
    </source>
</reference>
<evidence type="ECO:0000313" key="2">
    <source>
        <dbReference type="EMBL" id="MFC4197857.1"/>
    </source>
</evidence>
<organism evidence="2 3">
    <name type="scientific">Pedobacter jamesrossensis</name>
    <dbReference type="NCBI Taxonomy" id="1908238"/>
    <lineage>
        <taxon>Bacteria</taxon>
        <taxon>Pseudomonadati</taxon>
        <taxon>Bacteroidota</taxon>
        <taxon>Sphingobacteriia</taxon>
        <taxon>Sphingobacteriales</taxon>
        <taxon>Sphingobacteriaceae</taxon>
        <taxon>Pedobacter</taxon>
    </lineage>
</organism>
<protein>
    <submittedName>
        <fullName evidence="2">Sugar phosphate isomerase/epimerase family protein</fullName>
    </submittedName>
</protein>
<dbReference type="SUPFAM" id="SSF51658">
    <property type="entry name" value="Xylose isomerase-like"/>
    <property type="match status" value="1"/>
</dbReference>
<dbReference type="Proteomes" id="UP001595792">
    <property type="component" value="Unassembled WGS sequence"/>
</dbReference>
<sequence length="278" mass="31829">MKINFFCPIWGMVPDYVHQLNGSLEAIFEEIKHAGYDGIEMAIPLNDKQKYEINKLKADYEMEIIALQYAAHGNTLPEFITSYGEHIRSAADVNPVLINSHTGSDFLSFDDNCALIDESMELAKELEMKILHETHRGRFSFHAAAIQPYLKAFPSLKITADFSHWCNVSESFLTDQGVHLDHAIQRAGHLHARIGHPQACQVNDPRAPEWRDAVNHHLSWWDKIIANQIELKTPVFTITPEFGPADYMPTIPYTRKPVASQWEVNLWMKSLLKKRYSS</sequence>
<proteinExistence type="predicted"/>
<keyword evidence="3" id="KW-1185">Reference proteome</keyword>
<keyword evidence="2" id="KW-0413">Isomerase</keyword>
<gene>
    <name evidence="2" type="ORF">ACFOUY_14220</name>
</gene>
<feature type="domain" description="Xylose isomerase-like TIM barrel" evidence="1">
    <location>
        <begin position="28"/>
        <end position="209"/>
    </location>
</feature>
<accession>A0ABV8NQF7</accession>
<dbReference type="InterPro" id="IPR036237">
    <property type="entry name" value="Xyl_isomerase-like_sf"/>
</dbReference>
<dbReference type="Gene3D" id="3.20.20.150">
    <property type="entry name" value="Divalent-metal-dependent TIM barrel enzymes"/>
    <property type="match status" value="1"/>
</dbReference>